<dbReference type="SUPFAM" id="SSF81321">
    <property type="entry name" value="Family A G protein-coupled receptor-like"/>
    <property type="match status" value="1"/>
</dbReference>
<evidence type="ECO:0000256" key="2">
    <source>
        <dbReference type="ARBA" id="ARBA00023040"/>
    </source>
</evidence>
<keyword evidence="6" id="KW-1185">Reference proteome</keyword>
<name>A0A8J1XH44_OWEFU</name>
<dbReference type="GO" id="GO:0005886">
    <property type="term" value="C:plasma membrane"/>
    <property type="evidence" value="ECO:0007669"/>
    <property type="project" value="TreeGrafter"/>
</dbReference>
<dbReference type="GO" id="GO:0004930">
    <property type="term" value="F:G protein-coupled receptor activity"/>
    <property type="evidence" value="ECO:0007669"/>
    <property type="project" value="UniProtKB-KW"/>
</dbReference>
<keyword evidence="2" id="KW-0297">G-protein coupled receptor</keyword>
<proteinExistence type="predicted"/>
<comment type="caution">
    <text evidence="5">The sequence shown here is derived from an EMBL/GenBank/DDBJ whole genome shotgun (WGS) entry which is preliminary data.</text>
</comment>
<dbReference type="AlphaFoldDB" id="A0A8J1XH44"/>
<sequence length="390" mass="43859">MDNIPGNATFVHNGADMDKPPIGNLSDIAEVIIDGETSLDDNMPIKTVLPLLGQVATKMDLYYKPVITLIGLISNAFMVITLNTPELRTLSIASYYVALGVSDIIYLAASFLIWFHKVGVNVLHVNGLCQVLMYLTYTSNFISTWLLLSPVIERVALLCNVNCDVKKPSAVIGFVISLAVLFYTYILWTLGVYKGPMGTVCAPKEQYRDLTDTLFKIDSIANSLIPVVITVLCVSILLSATFSRTYRRYSRHRRLSHCRRDDNQKGRPGVLPLNTEDQDSQYMLIFVLVITISSYILTLPAAVERLKFLFRGSAGQKAITIYDIWRNAIFICIQLTSFSTKLLVCMFFSKLRRILYQNIRRCFKREDNDLGPTSTEELARITIPNLPTPT</sequence>
<reference evidence="5" key="1">
    <citation type="submission" date="2022-03" db="EMBL/GenBank/DDBJ databases">
        <authorList>
            <person name="Martin C."/>
        </authorList>
    </citation>
    <scope>NUCLEOTIDE SEQUENCE</scope>
</reference>
<comment type="subcellular location">
    <subcellularLocation>
        <location evidence="1">Membrane</location>
        <topology evidence="1">Multi-pass membrane protein</topology>
    </subcellularLocation>
</comment>
<dbReference type="Proteomes" id="UP000749559">
    <property type="component" value="Unassembled WGS sequence"/>
</dbReference>
<evidence type="ECO:0000313" key="6">
    <source>
        <dbReference type="Proteomes" id="UP000749559"/>
    </source>
</evidence>
<keyword evidence="3" id="KW-0675">Receptor</keyword>
<accession>A0A8J1XH44</accession>
<organism evidence="5 6">
    <name type="scientific">Owenia fusiformis</name>
    <name type="common">Polychaete worm</name>
    <dbReference type="NCBI Taxonomy" id="6347"/>
    <lineage>
        <taxon>Eukaryota</taxon>
        <taxon>Metazoa</taxon>
        <taxon>Spiralia</taxon>
        <taxon>Lophotrochozoa</taxon>
        <taxon>Annelida</taxon>
        <taxon>Polychaeta</taxon>
        <taxon>Sedentaria</taxon>
        <taxon>Canalipalpata</taxon>
        <taxon>Sabellida</taxon>
        <taxon>Oweniida</taxon>
        <taxon>Oweniidae</taxon>
        <taxon>Owenia</taxon>
    </lineage>
</organism>
<evidence type="ECO:0000256" key="4">
    <source>
        <dbReference type="ARBA" id="ARBA00023224"/>
    </source>
</evidence>
<dbReference type="EMBL" id="CAIIXF020000005">
    <property type="protein sequence ID" value="CAH1783622.1"/>
    <property type="molecule type" value="Genomic_DNA"/>
</dbReference>
<gene>
    <name evidence="5" type="ORF">OFUS_LOCUS9945</name>
</gene>
<dbReference type="Gene3D" id="1.20.1070.10">
    <property type="entry name" value="Rhodopsin 7-helix transmembrane proteins"/>
    <property type="match status" value="1"/>
</dbReference>
<evidence type="ECO:0000256" key="3">
    <source>
        <dbReference type="ARBA" id="ARBA00023170"/>
    </source>
</evidence>
<dbReference type="PANTHER" id="PTHR24243">
    <property type="entry name" value="G-PROTEIN COUPLED RECEPTOR"/>
    <property type="match status" value="1"/>
</dbReference>
<evidence type="ECO:0000256" key="1">
    <source>
        <dbReference type="ARBA" id="ARBA00004141"/>
    </source>
</evidence>
<dbReference type="OrthoDB" id="6074760at2759"/>
<dbReference type="PANTHER" id="PTHR24243:SF230">
    <property type="entry name" value="G-PROTEIN COUPLED RECEPTORS FAMILY 1 PROFILE DOMAIN-CONTAINING PROTEIN"/>
    <property type="match status" value="1"/>
</dbReference>
<keyword evidence="4" id="KW-0807">Transducer</keyword>
<evidence type="ECO:0000313" key="5">
    <source>
        <dbReference type="EMBL" id="CAH1783622.1"/>
    </source>
</evidence>
<protein>
    <submittedName>
        <fullName evidence="5">Uncharacterized protein</fullName>
    </submittedName>
</protein>